<dbReference type="EMBL" id="CYXY01000011">
    <property type="protein sequence ID" value="CUN01784.1"/>
    <property type="molecule type" value="Genomic_DNA"/>
</dbReference>
<accession>A0A173TGF2</accession>
<evidence type="ECO:0000313" key="2">
    <source>
        <dbReference type="Proteomes" id="UP000095553"/>
    </source>
</evidence>
<sequence length="144" mass="17378">MAQAAVTNTFIIQMNFRLLYFAMENIKSTKLHDRNYWNRLQSIMYEQIDKNATYNKEFLKHSMTQMMMFYCKEVRDENRDFYDEVCKPIYNIVKEHADDNNPMAYYAESFGKLNELYRKVDGHSYYTKSILAATDLLEQLKWVE</sequence>
<proteinExistence type="predicted"/>
<dbReference type="RefSeq" id="WP_055073004.1">
    <property type="nucleotide sequence ID" value="NZ_CYXY01000011.1"/>
</dbReference>
<dbReference type="AlphaFoldDB" id="A0A173TGF2"/>
<gene>
    <name evidence="1" type="ORF">ERS852571_02007</name>
</gene>
<dbReference type="Proteomes" id="UP000095553">
    <property type="component" value="Unassembled WGS sequence"/>
</dbReference>
<organism evidence="1 2">
    <name type="scientific">Anaerostipes hadrus</name>
    <dbReference type="NCBI Taxonomy" id="649756"/>
    <lineage>
        <taxon>Bacteria</taxon>
        <taxon>Bacillati</taxon>
        <taxon>Bacillota</taxon>
        <taxon>Clostridia</taxon>
        <taxon>Lachnospirales</taxon>
        <taxon>Lachnospiraceae</taxon>
        <taxon>Anaerostipes</taxon>
    </lineage>
</organism>
<protein>
    <submittedName>
        <fullName evidence="1">Uncharacterized protein</fullName>
    </submittedName>
</protein>
<reference evidence="1 2" key="1">
    <citation type="submission" date="2015-09" db="EMBL/GenBank/DDBJ databases">
        <authorList>
            <consortium name="Pathogen Informatics"/>
        </authorList>
    </citation>
    <scope>NUCLEOTIDE SEQUENCE [LARGE SCALE GENOMIC DNA]</scope>
    <source>
        <strain evidence="1 2">2789STDY5834959</strain>
    </source>
</reference>
<name>A0A173TGF2_ANAHA</name>
<evidence type="ECO:0000313" key="1">
    <source>
        <dbReference type="EMBL" id="CUN01784.1"/>
    </source>
</evidence>